<protein>
    <recommendedName>
        <fullName evidence="1">HTH luxR-type domain-containing protein</fullName>
    </recommendedName>
</protein>
<proteinExistence type="predicted"/>
<dbReference type="PROSITE" id="PS50043">
    <property type="entry name" value="HTH_LUXR_2"/>
    <property type="match status" value="1"/>
</dbReference>
<feature type="domain" description="HTH luxR-type" evidence="1">
    <location>
        <begin position="1"/>
        <end position="35"/>
    </location>
</feature>
<dbReference type="SUPFAM" id="SSF46894">
    <property type="entry name" value="C-terminal effector domain of the bipartite response regulators"/>
    <property type="match status" value="1"/>
</dbReference>
<name>A0A5P2DTX4_STRVZ</name>
<dbReference type="Gene3D" id="1.10.10.10">
    <property type="entry name" value="Winged helix-like DNA-binding domain superfamily/Winged helix DNA-binding domain"/>
    <property type="match status" value="1"/>
</dbReference>
<evidence type="ECO:0000313" key="2">
    <source>
        <dbReference type="EMBL" id="QES58655.1"/>
    </source>
</evidence>
<dbReference type="GO" id="GO:0006355">
    <property type="term" value="P:regulation of DNA-templated transcription"/>
    <property type="evidence" value="ECO:0007669"/>
    <property type="project" value="InterPro"/>
</dbReference>
<evidence type="ECO:0000259" key="1">
    <source>
        <dbReference type="PROSITE" id="PS50043"/>
    </source>
</evidence>
<dbReference type="EMBL" id="CP029189">
    <property type="protein sequence ID" value="QES58655.1"/>
    <property type="molecule type" value="Genomic_DNA"/>
</dbReference>
<organism evidence="2 3">
    <name type="scientific">Streptomyces venezuelae</name>
    <dbReference type="NCBI Taxonomy" id="54571"/>
    <lineage>
        <taxon>Bacteria</taxon>
        <taxon>Bacillati</taxon>
        <taxon>Actinomycetota</taxon>
        <taxon>Actinomycetes</taxon>
        <taxon>Kitasatosporales</taxon>
        <taxon>Streptomycetaceae</taxon>
        <taxon>Streptomyces</taxon>
    </lineage>
</organism>
<dbReference type="InterPro" id="IPR016032">
    <property type="entry name" value="Sig_transdc_resp-reg_C-effctor"/>
</dbReference>
<dbReference type="InterPro" id="IPR036388">
    <property type="entry name" value="WH-like_DNA-bd_sf"/>
</dbReference>
<dbReference type="RefSeq" id="WP_317852443.1">
    <property type="nucleotide sequence ID" value="NZ_CP029189.1"/>
</dbReference>
<gene>
    <name evidence="2" type="ORF">DEJ51_02290</name>
</gene>
<dbReference type="GO" id="GO:0003677">
    <property type="term" value="F:DNA binding"/>
    <property type="evidence" value="ECO:0007669"/>
    <property type="project" value="InterPro"/>
</dbReference>
<dbReference type="AlphaFoldDB" id="A0A5P2DTX4"/>
<sequence length="47" mass="5107">MFLAEKTVEKIISRLFTKLGADGRVQAAVIASHTLVPPSRRTVPTAE</sequence>
<dbReference type="InterPro" id="IPR000792">
    <property type="entry name" value="Tscrpt_reg_LuxR_C"/>
</dbReference>
<reference evidence="2 3" key="1">
    <citation type="submission" date="2018-05" db="EMBL/GenBank/DDBJ databases">
        <title>Streptomyces venezuelae.</title>
        <authorList>
            <person name="Kim W."/>
            <person name="Lee N."/>
            <person name="Cho B.-K."/>
        </authorList>
    </citation>
    <scope>NUCLEOTIDE SEQUENCE [LARGE SCALE GENOMIC DNA]</scope>
    <source>
        <strain evidence="2 3">ATCC 21018</strain>
    </source>
</reference>
<evidence type="ECO:0000313" key="3">
    <source>
        <dbReference type="Proteomes" id="UP000324101"/>
    </source>
</evidence>
<accession>A0A5P2DTX4</accession>
<dbReference type="Proteomes" id="UP000324101">
    <property type="component" value="Chromosome"/>
</dbReference>
<dbReference type="Pfam" id="PF00196">
    <property type="entry name" value="GerE"/>
    <property type="match status" value="1"/>
</dbReference>